<protein>
    <recommendedName>
        <fullName evidence="3">PX domain-containing protein</fullName>
    </recommendedName>
</protein>
<dbReference type="AlphaFoldDB" id="A0AAV6PMP0"/>
<evidence type="ECO:0000313" key="2">
    <source>
        <dbReference type="Proteomes" id="UP000693946"/>
    </source>
</evidence>
<evidence type="ECO:0008006" key="3">
    <source>
        <dbReference type="Google" id="ProtNLM"/>
    </source>
</evidence>
<comment type="caution">
    <text evidence="1">The sequence shown here is derived from an EMBL/GenBank/DDBJ whole genome shotgun (WGS) entry which is preliminary data.</text>
</comment>
<dbReference type="EMBL" id="JAGKHQ010000162">
    <property type="protein sequence ID" value="KAG7471692.1"/>
    <property type="molecule type" value="Genomic_DNA"/>
</dbReference>
<gene>
    <name evidence="1" type="ORF">JOB18_028522</name>
</gene>
<proteinExistence type="predicted"/>
<dbReference type="Proteomes" id="UP000693946">
    <property type="component" value="Unassembled WGS sequence"/>
</dbReference>
<sequence length="84" mass="10170">MEVRYHKSCYRQYTRFLTKSEVTVTGTADKEVSEPTFDASYNIFCERIIRQRIIVNQEVLRMNQLRRMFLNTVQKHEDRDASNY</sequence>
<organism evidence="1 2">
    <name type="scientific">Solea senegalensis</name>
    <name type="common">Senegalese sole</name>
    <dbReference type="NCBI Taxonomy" id="28829"/>
    <lineage>
        <taxon>Eukaryota</taxon>
        <taxon>Metazoa</taxon>
        <taxon>Chordata</taxon>
        <taxon>Craniata</taxon>
        <taxon>Vertebrata</taxon>
        <taxon>Euteleostomi</taxon>
        <taxon>Actinopterygii</taxon>
        <taxon>Neopterygii</taxon>
        <taxon>Teleostei</taxon>
        <taxon>Neoteleostei</taxon>
        <taxon>Acanthomorphata</taxon>
        <taxon>Carangaria</taxon>
        <taxon>Pleuronectiformes</taxon>
        <taxon>Pleuronectoidei</taxon>
        <taxon>Soleidae</taxon>
        <taxon>Solea</taxon>
    </lineage>
</organism>
<evidence type="ECO:0000313" key="1">
    <source>
        <dbReference type="EMBL" id="KAG7471692.1"/>
    </source>
</evidence>
<feature type="non-terminal residue" evidence="1">
    <location>
        <position position="84"/>
    </location>
</feature>
<accession>A0AAV6PMP0</accession>
<keyword evidence="2" id="KW-1185">Reference proteome</keyword>
<name>A0AAV6PMP0_SOLSE</name>
<reference evidence="1 2" key="1">
    <citation type="journal article" date="2021" name="Sci. Rep.">
        <title>Chromosome anchoring in Senegalese sole (Solea senegalensis) reveals sex-associated markers and genome rearrangements in flatfish.</title>
        <authorList>
            <person name="Guerrero-Cozar I."/>
            <person name="Gomez-Garrido J."/>
            <person name="Berbel C."/>
            <person name="Martinez-Blanch J.F."/>
            <person name="Alioto T."/>
            <person name="Claros M.G."/>
            <person name="Gagnaire P.A."/>
            <person name="Manchado M."/>
        </authorList>
    </citation>
    <scope>NUCLEOTIDE SEQUENCE [LARGE SCALE GENOMIC DNA]</scope>
    <source>
        <strain evidence="1">Sse05_10M</strain>
    </source>
</reference>